<organism evidence="1 2">
    <name type="scientific">Thiocapsa imhoffii</name>
    <dbReference type="NCBI Taxonomy" id="382777"/>
    <lineage>
        <taxon>Bacteria</taxon>
        <taxon>Pseudomonadati</taxon>
        <taxon>Pseudomonadota</taxon>
        <taxon>Gammaproteobacteria</taxon>
        <taxon>Chromatiales</taxon>
        <taxon>Chromatiaceae</taxon>
        <taxon>Thiocapsa</taxon>
    </lineage>
</organism>
<comment type="caution">
    <text evidence="1">The sequence shown here is derived from an EMBL/GenBank/DDBJ whole genome shotgun (WGS) entry which is preliminary data.</text>
</comment>
<dbReference type="SUPFAM" id="SSF51445">
    <property type="entry name" value="(Trans)glycosidases"/>
    <property type="match status" value="1"/>
</dbReference>
<keyword evidence="2" id="KW-1185">Reference proteome</keyword>
<accession>A0A9X1B883</accession>
<evidence type="ECO:0000313" key="1">
    <source>
        <dbReference type="EMBL" id="MBK1643686.1"/>
    </source>
</evidence>
<gene>
    <name evidence="1" type="ORF">CKO25_03220</name>
</gene>
<dbReference type="AlphaFoldDB" id="A0A9X1B883"/>
<dbReference type="Gene3D" id="3.20.20.80">
    <property type="entry name" value="Glycosidases"/>
    <property type="match status" value="1"/>
</dbReference>
<name>A0A9X1B883_9GAMM</name>
<sequence>MTPGVAVAIQVEPEPIVTDARRIGINLGTWNYWGAEQFSRNIIKNPGFEGLIDRALVRVSALGRDRFHDDQRWLGRDDGFWSGAQYEVLTGSAAGAVGTILDSLKRGRNDLPEFTTLEPLPSTLAVGDIVTLTHQRDDLLPTHWWLPRDASGGVIRVVPGLTAPDSPGHRSLLLAPFTGKSLRIASHLDTIGSRTGNHLLPVSGPWQLRLWVHAEDAATARLRILFRRHGSQPFLNLTVQPKAGWQLIEQTFEANDEGPIGALELALEVTGPGALALDDLWLGPLVEPADDALASSAEQRALEAFRPEVIAVLRELNPGYLRDWQGQLGDRLENRLAEPWARRMNRYRPAHSGEFSYGLPEFLDLSEAVGADPWLVMPTTFSIAEAEQFGVWLAARLATQPFNEVLIEFGNENWNAIFRPGGIQDPLHHGAAADRLFTALKAGAGEHPALRLVVNAQHANPYSAGKVAQATSSAEILAVAPYVLSRLNEADREQALEHLFADDGGRLAEIRGRQPAGQELAVYEVNLHTTRGDINPSDRAAITTGAATGSALAKRLLEALALGARRQCVYSLAGFDTKLEDQNALVPLFGVTRDLTRGDRLRPNGWAMAMLNQVIGGDLHRLTGLDEHSALTIAPFLGPHGWSVAIASSAAEPRRLTLSFPVERAPGQRPTRAPRPAWAQVLDASQPFANNETSDQVRPAALPLHAQGLDRVRVVVPPYSLVVMGPPEPLP</sequence>
<proteinExistence type="predicted"/>
<reference evidence="1 2" key="1">
    <citation type="journal article" date="2020" name="Microorganisms">
        <title>Osmotic Adaptation and Compatible Solute Biosynthesis of Phototrophic Bacteria as Revealed from Genome Analyses.</title>
        <authorList>
            <person name="Imhoff J.F."/>
            <person name="Rahn T."/>
            <person name="Kunzel S."/>
            <person name="Keller A."/>
            <person name="Neulinger S.C."/>
        </authorList>
    </citation>
    <scope>NUCLEOTIDE SEQUENCE [LARGE SCALE GENOMIC DNA]</scope>
    <source>
        <strain evidence="1 2">DSM 21303</strain>
    </source>
</reference>
<evidence type="ECO:0000313" key="2">
    <source>
        <dbReference type="Proteomes" id="UP001138802"/>
    </source>
</evidence>
<protein>
    <submittedName>
        <fullName evidence="1">Uncharacterized protein</fullName>
    </submittedName>
</protein>
<dbReference type="InterPro" id="IPR017853">
    <property type="entry name" value="GH"/>
</dbReference>
<dbReference type="Proteomes" id="UP001138802">
    <property type="component" value="Unassembled WGS sequence"/>
</dbReference>
<dbReference type="EMBL" id="NRSD01000002">
    <property type="protein sequence ID" value="MBK1643686.1"/>
    <property type="molecule type" value="Genomic_DNA"/>
</dbReference>